<dbReference type="EMBL" id="MTKT01003240">
    <property type="protein sequence ID" value="OWM75558.1"/>
    <property type="molecule type" value="Genomic_DNA"/>
</dbReference>
<reference evidence="3" key="2">
    <citation type="submission" date="2017-06" db="EMBL/GenBank/DDBJ databases">
        <title>The pomegranate genome and the genomics of punicalagin biosynthesis.</title>
        <authorList>
            <person name="Xu C."/>
        </authorList>
    </citation>
    <scope>NUCLEOTIDE SEQUENCE [LARGE SCALE GENOMIC DNA]</scope>
    <source>
        <tissue evidence="3">Fresh leaf</tissue>
    </source>
</reference>
<dbReference type="PROSITE" id="PS51393">
    <property type="entry name" value="LIPOXYGENASE_3"/>
    <property type="match status" value="1"/>
</dbReference>
<dbReference type="Proteomes" id="UP000197138">
    <property type="component" value="Unassembled WGS sequence"/>
</dbReference>
<proteinExistence type="predicted"/>
<evidence type="ECO:0000256" key="1">
    <source>
        <dbReference type="SAM" id="MobiDB-lite"/>
    </source>
</evidence>
<accession>A0A218WSV9</accession>
<organism evidence="3 5">
    <name type="scientific">Punica granatum</name>
    <name type="common">Pomegranate</name>
    <dbReference type="NCBI Taxonomy" id="22663"/>
    <lineage>
        <taxon>Eukaryota</taxon>
        <taxon>Viridiplantae</taxon>
        <taxon>Streptophyta</taxon>
        <taxon>Embryophyta</taxon>
        <taxon>Tracheophyta</taxon>
        <taxon>Spermatophyta</taxon>
        <taxon>Magnoliopsida</taxon>
        <taxon>eudicotyledons</taxon>
        <taxon>Gunneridae</taxon>
        <taxon>Pentapetalae</taxon>
        <taxon>rosids</taxon>
        <taxon>malvids</taxon>
        <taxon>Myrtales</taxon>
        <taxon>Lythraceae</taxon>
        <taxon>Punica</taxon>
    </lineage>
</organism>
<sequence>MTLHTIARAMVAESDEIYLGQREDSKDWTEDDEPREAFKTFKRFFTTVPLPATPEHPPNQNLKPTTTRYEAEKIKNPRNSDNP</sequence>
<reference evidence="5" key="1">
    <citation type="journal article" date="2017" name="Plant J.">
        <title>The pomegranate (Punica granatum L.) genome and the genomics of punicalagin biosynthesis.</title>
        <authorList>
            <person name="Qin G."/>
            <person name="Xu C."/>
            <person name="Ming R."/>
            <person name="Tang H."/>
            <person name="Guyot R."/>
            <person name="Kramer E.M."/>
            <person name="Hu Y."/>
            <person name="Yi X."/>
            <person name="Qi Y."/>
            <person name="Xu X."/>
            <person name="Gao Z."/>
            <person name="Pan H."/>
            <person name="Jian J."/>
            <person name="Tian Y."/>
            <person name="Yue Z."/>
            <person name="Xu Y."/>
        </authorList>
    </citation>
    <scope>NUCLEOTIDE SEQUENCE [LARGE SCALE GENOMIC DNA]</scope>
    <source>
        <strain evidence="5">cv. Dabenzi</strain>
    </source>
</reference>
<evidence type="ECO:0000259" key="2">
    <source>
        <dbReference type="PROSITE" id="PS51393"/>
    </source>
</evidence>
<keyword evidence="6" id="KW-1185">Reference proteome</keyword>
<dbReference type="EMBL" id="PGOL01001975">
    <property type="protein sequence ID" value="PKI52131.1"/>
    <property type="molecule type" value="Genomic_DNA"/>
</dbReference>
<dbReference type="Proteomes" id="UP000233551">
    <property type="component" value="Unassembled WGS sequence"/>
</dbReference>
<evidence type="ECO:0000313" key="5">
    <source>
        <dbReference type="Proteomes" id="UP000197138"/>
    </source>
</evidence>
<gene>
    <name evidence="3" type="ORF">CDL15_Pgr021722</name>
    <name evidence="4" type="ORF">CRG98_027547</name>
</gene>
<feature type="domain" description="Lipoxygenase" evidence="2">
    <location>
        <begin position="1"/>
        <end position="83"/>
    </location>
</feature>
<dbReference type="InterPro" id="IPR013819">
    <property type="entry name" value="LipOase_C"/>
</dbReference>
<name>A0A218WSV9_PUNGR</name>
<protein>
    <recommendedName>
        <fullName evidence="2">Lipoxygenase domain-containing protein</fullName>
    </recommendedName>
</protein>
<feature type="region of interest" description="Disordered" evidence="1">
    <location>
        <begin position="48"/>
        <end position="83"/>
    </location>
</feature>
<feature type="compositionally biased region" description="Polar residues" evidence="1">
    <location>
        <begin position="58"/>
        <end position="68"/>
    </location>
</feature>
<comment type="caution">
    <text evidence="3">The sequence shown here is derived from an EMBL/GenBank/DDBJ whole genome shotgun (WGS) entry which is preliminary data.</text>
</comment>
<dbReference type="GO" id="GO:0046872">
    <property type="term" value="F:metal ion binding"/>
    <property type="evidence" value="ECO:0007669"/>
    <property type="project" value="InterPro"/>
</dbReference>
<reference evidence="4 6" key="3">
    <citation type="submission" date="2017-11" db="EMBL/GenBank/DDBJ databases">
        <title>De-novo sequencing of pomegranate (Punica granatum L.) genome.</title>
        <authorList>
            <person name="Akparov Z."/>
            <person name="Amiraslanov A."/>
            <person name="Hajiyeva S."/>
            <person name="Abbasov M."/>
            <person name="Kaur K."/>
            <person name="Hamwieh A."/>
            <person name="Solovyev V."/>
            <person name="Salamov A."/>
            <person name="Braich B."/>
            <person name="Kosarev P."/>
            <person name="Mahmoud A."/>
            <person name="Hajiyev E."/>
            <person name="Babayeva S."/>
            <person name="Izzatullayeva V."/>
            <person name="Mammadov A."/>
            <person name="Mammadov A."/>
            <person name="Sharifova S."/>
            <person name="Ojaghi J."/>
            <person name="Eynullazada K."/>
            <person name="Bayramov B."/>
            <person name="Abdulazimova A."/>
            <person name="Shahmuradov I."/>
        </authorList>
    </citation>
    <scope>NUCLEOTIDE SEQUENCE [LARGE SCALE GENOMIC DNA]</scope>
    <source>
        <strain evidence="4">AG2017</strain>
        <strain evidence="6">cv. AG2017</strain>
        <tissue evidence="4">Leaf</tissue>
    </source>
</reference>
<evidence type="ECO:0000313" key="6">
    <source>
        <dbReference type="Proteomes" id="UP000233551"/>
    </source>
</evidence>
<evidence type="ECO:0000313" key="4">
    <source>
        <dbReference type="EMBL" id="PKI52131.1"/>
    </source>
</evidence>
<dbReference type="AlphaFoldDB" id="A0A218WSV9"/>
<evidence type="ECO:0000313" key="3">
    <source>
        <dbReference type="EMBL" id="OWM75558.1"/>
    </source>
</evidence>
<dbReference type="GO" id="GO:0016702">
    <property type="term" value="F:oxidoreductase activity, acting on single donors with incorporation of molecular oxygen, incorporation of two atoms of oxygen"/>
    <property type="evidence" value="ECO:0007669"/>
    <property type="project" value="InterPro"/>
</dbReference>